<dbReference type="EMBL" id="CAJVPW010007400">
    <property type="protein sequence ID" value="CAG8580329.1"/>
    <property type="molecule type" value="Genomic_DNA"/>
</dbReference>
<evidence type="ECO:0000313" key="1">
    <source>
        <dbReference type="EMBL" id="CAG8580329.1"/>
    </source>
</evidence>
<protein>
    <submittedName>
        <fullName evidence="1">9700_t:CDS:1</fullName>
    </submittedName>
</protein>
<organism evidence="1 2">
    <name type="scientific">Cetraspora pellucida</name>
    <dbReference type="NCBI Taxonomy" id="1433469"/>
    <lineage>
        <taxon>Eukaryota</taxon>
        <taxon>Fungi</taxon>
        <taxon>Fungi incertae sedis</taxon>
        <taxon>Mucoromycota</taxon>
        <taxon>Glomeromycotina</taxon>
        <taxon>Glomeromycetes</taxon>
        <taxon>Diversisporales</taxon>
        <taxon>Gigasporaceae</taxon>
        <taxon>Cetraspora</taxon>
    </lineage>
</organism>
<keyword evidence="2" id="KW-1185">Reference proteome</keyword>
<comment type="caution">
    <text evidence="1">The sequence shown here is derived from an EMBL/GenBank/DDBJ whole genome shotgun (WGS) entry which is preliminary data.</text>
</comment>
<gene>
    <name evidence="1" type="ORF">SPELUC_LOCUS6339</name>
</gene>
<sequence>MLLDPCFKFLSIALLNKHDNVINKLQRKINFFLQELQDLIIDNPIKTSNMFLFFEEEAESTFLSLDIELQIYLSILQMPKYELTDPLYKNNNSLI</sequence>
<feature type="non-terminal residue" evidence="1">
    <location>
        <position position="95"/>
    </location>
</feature>
<name>A0ACA9MAE9_9GLOM</name>
<proteinExistence type="predicted"/>
<dbReference type="Proteomes" id="UP000789366">
    <property type="component" value="Unassembled WGS sequence"/>
</dbReference>
<reference evidence="1" key="1">
    <citation type="submission" date="2021-06" db="EMBL/GenBank/DDBJ databases">
        <authorList>
            <person name="Kallberg Y."/>
            <person name="Tangrot J."/>
            <person name="Rosling A."/>
        </authorList>
    </citation>
    <scope>NUCLEOTIDE SEQUENCE</scope>
    <source>
        <strain evidence="1">28 12/20/2015</strain>
    </source>
</reference>
<evidence type="ECO:0000313" key="2">
    <source>
        <dbReference type="Proteomes" id="UP000789366"/>
    </source>
</evidence>
<accession>A0ACA9MAE9</accession>